<dbReference type="EMBL" id="CAADFP010000006">
    <property type="protein sequence ID" value="VFK23522.1"/>
    <property type="molecule type" value="Genomic_DNA"/>
</dbReference>
<dbReference type="AlphaFoldDB" id="A0A450VNC5"/>
<evidence type="ECO:0000256" key="1">
    <source>
        <dbReference type="SAM" id="Phobius"/>
    </source>
</evidence>
<protein>
    <recommendedName>
        <fullName evidence="2">F-box domain-containing protein</fullName>
    </recommendedName>
</protein>
<name>A0A450VNC5_9GAMM</name>
<gene>
    <name evidence="3" type="ORF">BECKLPF1236A_GA0070988_1000231</name>
    <name evidence="4" type="ORF">BECKLPF1236C_GA0070990_1000613</name>
</gene>
<dbReference type="InterPro" id="IPR001810">
    <property type="entry name" value="F-box_dom"/>
</dbReference>
<keyword evidence="1" id="KW-0472">Membrane</keyword>
<reference evidence="3" key="1">
    <citation type="submission" date="2019-02" db="EMBL/GenBank/DDBJ databases">
        <authorList>
            <person name="Gruber-Vodicka R. H."/>
            <person name="Seah K. B. B."/>
        </authorList>
    </citation>
    <scope>NUCLEOTIDE SEQUENCE</scope>
    <source>
        <strain evidence="3">BECK_S312</strain>
        <strain evidence="4">BECK_S426</strain>
    </source>
</reference>
<feature type="domain" description="F-box" evidence="2">
    <location>
        <begin position="109"/>
        <end position="157"/>
    </location>
</feature>
<evidence type="ECO:0000313" key="4">
    <source>
        <dbReference type="EMBL" id="VFK23522.1"/>
    </source>
</evidence>
<dbReference type="PROSITE" id="PS50181">
    <property type="entry name" value="FBOX"/>
    <property type="match status" value="1"/>
</dbReference>
<dbReference type="EMBL" id="CAADFM010000002">
    <property type="protein sequence ID" value="VFK06304.1"/>
    <property type="molecule type" value="Genomic_DNA"/>
</dbReference>
<keyword evidence="1" id="KW-0812">Transmembrane</keyword>
<accession>A0A450VNC5</accession>
<sequence length="282" mass="32423">MPYETFKVEYHDVLQMRRKYDDFNDFLVREATGANFRRLKALREQLSDEEILAAMRSGALADVIALTDRQFEHVQNIITATGSFDTAFRWLQIARDRLPLVVDARLYEFVPLDRMPQELISRILRWSDIKAIRSLGSVPQQHYNTLSKMTDSQWKLLLGAGDSSEKISKHLALVSILDQANTNMLLQGAHRTPGRIDFLFGEREILGELDADQQLEVLDFVLRSSFSERLQSLFSGSQRGIMLRYFWLLYWWVVVAFLIVIVVAVPLVRRVTGRAGGQSVES</sequence>
<organism evidence="3">
    <name type="scientific">Candidatus Kentrum sp. LPFa</name>
    <dbReference type="NCBI Taxonomy" id="2126335"/>
    <lineage>
        <taxon>Bacteria</taxon>
        <taxon>Pseudomonadati</taxon>
        <taxon>Pseudomonadota</taxon>
        <taxon>Gammaproteobacteria</taxon>
        <taxon>Candidatus Kentrum</taxon>
    </lineage>
</organism>
<evidence type="ECO:0000259" key="2">
    <source>
        <dbReference type="PROSITE" id="PS50181"/>
    </source>
</evidence>
<feature type="transmembrane region" description="Helical" evidence="1">
    <location>
        <begin position="245"/>
        <end position="268"/>
    </location>
</feature>
<evidence type="ECO:0000313" key="3">
    <source>
        <dbReference type="EMBL" id="VFK06304.1"/>
    </source>
</evidence>
<proteinExistence type="predicted"/>
<keyword evidence="1" id="KW-1133">Transmembrane helix</keyword>